<dbReference type="STRING" id="909613.UO65_4433"/>
<name>W7IHE9_9PSEU</name>
<dbReference type="InterPro" id="IPR041735">
    <property type="entry name" value="4OHPhenylPyrv_dOase_C"/>
</dbReference>
<keyword evidence="4 5" id="KW-0408">Iron</keyword>
<dbReference type="Pfam" id="PF13669">
    <property type="entry name" value="Glyoxalase_4"/>
    <property type="match status" value="1"/>
</dbReference>
<dbReference type="AlphaFoldDB" id="W7IHE9"/>
<dbReference type="GO" id="GO:0006572">
    <property type="term" value="P:L-tyrosine catabolic process"/>
    <property type="evidence" value="ECO:0007669"/>
    <property type="project" value="TreeGrafter"/>
</dbReference>
<dbReference type="InterPro" id="IPR004360">
    <property type="entry name" value="Glyas_Fos-R_dOase_dom"/>
</dbReference>
<keyword evidence="3" id="KW-0677">Repeat</keyword>
<evidence type="ECO:0000313" key="8">
    <source>
        <dbReference type="Proteomes" id="UP000019277"/>
    </source>
</evidence>
<dbReference type="InterPro" id="IPR029068">
    <property type="entry name" value="Glyas_Bleomycin-R_OHBP_Dase"/>
</dbReference>
<dbReference type="EMBL" id="AYXG01000165">
    <property type="protein sequence ID" value="EWC60325.1"/>
    <property type="molecule type" value="Genomic_DNA"/>
</dbReference>
<keyword evidence="2 5" id="KW-0479">Metal-binding</keyword>
<evidence type="ECO:0000313" key="7">
    <source>
        <dbReference type="EMBL" id="EWC60325.1"/>
    </source>
</evidence>
<protein>
    <submittedName>
        <fullName evidence="7">4-hydroxyphenylpyruvate dioxygenase</fullName>
        <ecNumber evidence="7">1.13.11.27</ecNumber>
    </submittedName>
</protein>
<dbReference type="CDD" id="cd07250">
    <property type="entry name" value="HPPD_C_like"/>
    <property type="match status" value="1"/>
</dbReference>
<keyword evidence="7" id="KW-0223">Dioxygenase</keyword>
<dbReference type="Gene3D" id="3.10.180.10">
    <property type="entry name" value="2,3-Dihydroxybiphenyl 1,2-Dioxygenase, domain 1"/>
    <property type="match status" value="2"/>
</dbReference>
<dbReference type="OrthoDB" id="9780241at2"/>
<dbReference type="CDD" id="cd08342">
    <property type="entry name" value="HPPD_N_like"/>
    <property type="match status" value="1"/>
</dbReference>
<dbReference type="Proteomes" id="UP000019277">
    <property type="component" value="Unassembled WGS sequence"/>
</dbReference>
<proteinExistence type="inferred from homology"/>
<feature type="binding site" evidence="5">
    <location>
        <position position="144"/>
    </location>
    <ligand>
        <name>Fe cation</name>
        <dbReference type="ChEBI" id="CHEBI:24875"/>
    </ligand>
</feature>
<evidence type="ECO:0000256" key="5">
    <source>
        <dbReference type="PIRSR" id="PIRSR009283-1"/>
    </source>
</evidence>
<comment type="caution">
    <text evidence="7">The sequence shown here is derived from an EMBL/GenBank/DDBJ whole genome shotgun (WGS) entry which is preliminary data.</text>
</comment>
<feature type="binding site" evidence="5">
    <location>
        <position position="303"/>
    </location>
    <ligand>
        <name>Fe cation</name>
        <dbReference type="ChEBI" id="CHEBI:24875"/>
    </ligand>
</feature>
<comment type="similarity">
    <text evidence="1">Belongs to the 4HPPD family.</text>
</comment>
<evidence type="ECO:0000256" key="2">
    <source>
        <dbReference type="ARBA" id="ARBA00022723"/>
    </source>
</evidence>
<organism evidence="7 8">
    <name type="scientific">Actinokineospora spheciospongiae</name>
    <dbReference type="NCBI Taxonomy" id="909613"/>
    <lineage>
        <taxon>Bacteria</taxon>
        <taxon>Bacillati</taxon>
        <taxon>Actinomycetota</taxon>
        <taxon>Actinomycetes</taxon>
        <taxon>Pseudonocardiales</taxon>
        <taxon>Pseudonocardiaceae</taxon>
        <taxon>Actinokineospora</taxon>
    </lineage>
</organism>
<dbReference type="InterPro" id="IPR041736">
    <property type="entry name" value="4OHPhenylPyrv_dOase_N"/>
</dbReference>
<dbReference type="PATRIC" id="fig|909613.9.peg.4435"/>
<dbReference type="PANTHER" id="PTHR11959">
    <property type="entry name" value="4-HYDROXYPHENYLPYRUVATE DIOXYGENASE"/>
    <property type="match status" value="1"/>
</dbReference>
<gene>
    <name evidence="7" type="ORF">UO65_4433</name>
</gene>
<dbReference type="PANTHER" id="PTHR11959:SF1">
    <property type="entry name" value="4-HYDROXYPHENYLPYRUVATE DIOXYGENASE"/>
    <property type="match status" value="1"/>
</dbReference>
<sequence>MHVHTIDHVEFHVGDADDAAATFCADYGFRVRGGLTGPGSRSVLVTQGAIRVLLTEATDAGHPAAAYVARHGDGLATIALAVDDPDAATAEAVRLGAVVGPGGRMGGFGDVAHTFVRADALLGRVEPVDGGADSPLELLETIDHVAVCVPAGELLSTVAHYERVLGFGQVFTEHIQVGSQAMNSIVVQSPNGQVTLTLLEPDTTARPGQIDAFLAAHEGAGVQHLAFGTADIATAVRTLAGRGVRFLSTPGAYYDELERRVGRVAVPVDVLRELNILVDQDTEGELFQIFAQSTHPRRTLFFELIERLGALTFGSANIKALYEAVERERAAAPTPTATR</sequence>
<evidence type="ECO:0000259" key="6">
    <source>
        <dbReference type="PROSITE" id="PS51819"/>
    </source>
</evidence>
<dbReference type="GO" id="GO:0046872">
    <property type="term" value="F:metal ion binding"/>
    <property type="evidence" value="ECO:0007669"/>
    <property type="project" value="UniProtKB-KW"/>
</dbReference>
<dbReference type="eggNOG" id="COG3185">
    <property type="taxonomic scope" value="Bacteria"/>
</dbReference>
<comment type="cofactor">
    <cofactor evidence="5">
        <name>Fe cation</name>
        <dbReference type="ChEBI" id="CHEBI:24875"/>
    </cofactor>
    <text evidence="5">Binds 1 Fe cation per subunit.</text>
</comment>
<feature type="domain" description="VOC" evidence="6">
    <location>
        <begin position="5"/>
        <end position="141"/>
    </location>
</feature>
<dbReference type="PROSITE" id="PS51819">
    <property type="entry name" value="VOC"/>
    <property type="match status" value="2"/>
</dbReference>
<feature type="domain" description="VOC" evidence="6">
    <location>
        <begin position="141"/>
        <end position="292"/>
    </location>
</feature>
<dbReference type="SUPFAM" id="SSF54593">
    <property type="entry name" value="Glyoxalase/Bleomycin resistance protein/Dihydroxybiphenyl dioxygenase"/>
    <property type="match status" value="1"/>
</dbReference>
<feature type="binding site" evidence="5">
    <location>
        <position position="224"/>
    </location>
    <ligand>
        <name>Fe cation</name>
        <dbReference type="ChEBI" id="CHEBI:24875"/>
    </ligand>
</feature>
<keyword evidence="7" id="KW-0670">Pyruvate</keyword>
<reference evidence="7 8" key="1">
    <citation type="journal article" date="2014" name="Genome Announc.">
        <title>Draft Genome Sequence of the Antitrypanosomally Active Sponge-Associated Bacterium Actinokineospora sp. Strain EG49.</title>
        <authorList>
            <person name="Harjes J."/>
            <person name="Ryu T."/>
            <person name="Abdelmohsen U.R."/>
            <person name="Moitinho-Silva L."/>
            <person name="Horn H."/>
            <person name="Ravasi T."/>
            <person name="Hentschel U."/>
        </authorList>
    </citation>
    <scope>NUCLEOTIDE SEQUENCE [LARGE SCALE GENOMIC DNA]</scope>
    <source>
        <strain evidence="7 8">EG49</strain>
    </source>
</reference>
<dbReference type="GO" id="GO:0003868">
    <property type="term" value="F:4-hydroxyphenylpyruvate dioxygenase activity"/>
    <property type="evidence" value="ECO:0007669"/>
    <property type="project" value="UniProtKB-EC"/>
</dbReference>
<keyword evidence="7" id="KW-0560">Oxidoreductase</keyword>
<accession>W7IHE9</accession>
<evidence type="ECO:0000256" key="4">
    <source>
        <dbReference type="ARBA" id="ARBA00023004"/>
    </source>
</evidence>
<dbReference type="EC" id="1.13.11.27" evidence="7"/>
<dbReference type="RefSeq" id="WP_035285617.1">
    <property type="nucleotide sequence ID" value="NZ_AYXG01000165.1"/>
</dbReference>
<evidence type="ECO:0000256" key="1">
    <source>
        <dbReference type="ARBA" id="ARBA00005877"/>
    </source>
</evidence>
<dbReference type="InterPro" id="IPR005956">
    <property type="entry name" value="4OHPhenylPyrv_dOase"/>
</dbReference>
<dbReference type="Pfam" id="PF00903">
    <property type="entry name" value="Glyoxalase"/>
    <property type="match status" value="1"/>
</dbReference>
<keyword evidence="8" id="KW-1185">Reference proteome</keyword>
<dbReference type="NCBIfam" id="TIGR01263">
    <property type="entry name" value="4HPPD"/>
    <property type="match status" value="1"/>
</dbReference>
<dbReference type="PIRSF" id="PIRSF009283">
    <property type="entry name" value="HPP_dOase"/>
    <property type="match status" value="1"/>
</dbReference>
<dbReference type="InterPro" id="IPR037523">
    <property type="entry name" value="VOC_core"/>
</dbReference>
<evidence type="ECO:0000256" key="3">
    <source>
        <dbReference type="ARBA" id="ARBA00022737"/>
    </source>
</evidence>